<name>A0A699ZUX8_HAELA</name>
<dbReference type="EMBL" id="BLLF01002907">
    <property type="protein sequence ID" value="GFH25745.1"/>
    <property type="molecule type" value="Genomic_DNA"/>
</dbReference>
<protein>
    <submittedName>
        <fullName evidence="2">Uncharacterized protein</fullName>
    </submittedName>
</protein>
<keyword evidence="3" id="KW-1185">Reference proteome</keyword>
<dbReference type="AlphaFoldDB" id="A0A699ZUX8"/>
<feature type="region of interest" description="Disordered" evidence="1">
    <location>
        <begin position="1"/>
        <end position="20"/>
    </location>
</feature>
<sequence length="67" mass="6729">EGVHLLQPASGVGSSNDSRLPPGAAAPWPLLNLSCDLILRGIIAPGAAALQLQGLVLLDLPPGPLES</sequence>
<reference evidence="2 3" key="1">
    <citation type="submission" date="2020-02" db="EMBL/GenBank/DDBJ databases">
        <title>Draft genome sequence of Haematococcus lacustris strain NIES-144.</title>
        <authorList>
            <person name="Morimoto D."/>
            <person name="Nakagawa S."/>
            <person name="Yoshida T."/>
            <person name="Sawayama S."/>
        </authorList>
    </citation>
    <scope>NUCLEOTIDE SEQUENCE [LARGE SCALE GENOMIC DNA]</scope>
    <source>
        <strain evidence="2 3">NIES-144</strain>
    </source>
</reference>
<comment type="caution">
    <text evidence="2">The sequence shown here is derived from an EMBL/GenBank/DDBJ whole genome shotgun (WGS) entry which is preliminary data.</text>
</comment>
<proteinExistence type="predicted"/>
<feature type="non-terminal residue" evidence="2">
    <location>
        <position position="1"/>
    </location>
</feature>
<accession>A0A699ZUX8</accession>
<organism evidence="2 3">
    <name type="scientific">Haematococcus lacustris</name>
    <name type="common">Green alga</name>
    <name type="synonym">Haematococcus pluvialis</name>
    <dbReference type="NCBI Taxonomy" id="44745"/>
    <lineage>
        <taxon>Eukaryota</taxon>
        <taxon>Viridiplantae</taxon>
        <taxon>Chlorophyta</taxon>
        <taxon>core chlorophytes</taxon>
        <taxon>Chlorophyceae</taxon>
        <taxon>CS clade</taxon>
        <taxon>Chlamydomonadales</taxon>
        <taxon>Haematococcaceae</taxon>
        <taxon>Haematococcus</taxon>
    </lineage>
</organism>
<evidence type="ECO:0000256" key="1">
    <source>
        <dbReference type="SAM" id="MobiDB-lite"/>
    </source>
</evidence>
<dbReference type="Proteomes" id="UP000485058">
    <property type="component" value="Unassembled WGS sequence"/>
</dbReference>
<gene>
    <name evidence="2" type="ORF">HaLaN_23756</name>
</gene>
<evidence type="ECO:0000313" key="2">
    <source>
        <dbReference type="EMBL" id="GFH25745.1"/>
    </source>
</evidence>
<evidence type="ECO:0000313" key="3">
    <source>
        <dbReference type="Proteomes" id="UP000485058"/>
    </source>
</evidence>
<feature type="non-terminal residue" evidence="2">
    <location>
        <position position="67"/>
    </location>
</feature>